<accession>A0AAW2UH17</accession>
<dbReference type="CDD" id="cd00303">
    <property type="entry name" value="retropepsin_like"/>
    <property type="match status" value="1"/>
</dbReference>
<dbReference type="PANTHER" id="PTHR33240">
    <property type="entry name" value="OS08G0508500 PROTEIN"/>
    <property type="match status" value="1"/>
</dbReference>
<comment type="caution">
    <text evidence="3">The sequence shown here is derived from an EMBL/GenBank/DDBJ whole genome shotgun (WGS) entry which is preliminary data.</text>
</comment>
<evidence type="ECO:0000259" key="2">
    <source>
        <dbReference type="Pfam" id="PF03732"/>
    </source>
</evidence>
<sequence length="447" mass="50147">MLGAIQRIVSTAIWEQIITLVPPRIATPSDLGVPEEEAEEGAPVLVPPMAGRQGVPPLVRQEVPPQWLTYLEHLQKGLQDVWNQIERASEDEQQSVPFTKVVMADELSINCRTPTIAEYDGTTDPMEHLERFENAAILHRYTDGIKCRVFITTFARAALRKTELSLFAIQQKDNEPLKEYLERFNTAAIEVPSATQEVKASAFLQGLLDGDFLKPLAKKRVSKFDALLARAANYINMEVAQAAKKESRREKQKETKEEAPSKKSRVDVRDKKPPFQRVNTVYTPLTVLITQVLMAVEGNGLLSRPRSWKDSPQRPKSDKFCRFHNDYALLANYEVDRIFIDSRSSTDIPFEEAYDQIQLGDIPLEKVNTSLYGFAGEVVHHRGMISLPLTLGAGVARRTCMLKFLGVDVPSAYNVILGRPTLNAFQAVISTYHMKIKFPTPGGVGEV</sequence>
<dbReference type="InterPro" id="IPR005162">
    <property type="entry name" value="Retrotrans_gag_dom"/>
</dbReference>
<gene>
    <name evidence="3" type="ORF">Slati_3477700</name>
</gene>
<evidence type="ECO:0000313" key="3">
    <source>
        <dbReference type="EMBL" id="KAL0416458.1"/>
    </source>
</evidence>
<dbReference type="InterPro" id="IPR021109">
    <property type="entry name" value="Peptidase_aspartic_dom_sf"/>
</dbReference>
<name>A0AAW2UH17_9LAMI</name>
<dbReference type="PANTHER" id="PTHR33240:SF15">
    <property type="entry name" value="GAG-PRO-LIKE PROTEIN"/>
    <property type="match status" value="1"/>
</dbReference>
<dbReference type="Gene3D" id="2.40.70.10">
    <property type="entry name" value="Acid Proteases"/>
    <property type="match status" value="1"/>
</dbReference>
<feature type="region of interest" description="Disordered" evidence="1">
    <location>
        <begin position="243"/>
        <end position="270"/>
    </location>
</feature>
<organism evidence="3">
    <name type="scientific">Sesamum latifolium</name>
    <dbReference type="NCBI Taxonomy" id="2727402"/>
    <lineage>
        <taxon>Eukaryota</taxon>
        <taxon>Viridiplantae</taxon>
        <taxon>Streptophyta</taxon>
        <taxon>Embryophyta</taxon>
        <taxon>Tracheophyta</taxon>
        <taxon>Spermatophyta</taxon>
        <taxon>Magnoliopsida</taxon>
        <taxon>eudicotyledons</taxon>
        <taxon>Gunneridae</taxon>
        <taxon>Pentapetalae</taxon>
        <taxon>asterids</taxon>
        <taxon>lamiids</taxon>
        <taxon>Lamiales</taxon>
        <taxon>Pedaliaceae</taxon>
        <taxon>Sesamum</taxon>
    </lineage>
</organism>
<reference evidence="3" key="1">
    <citation type="submission" date="2020-06" db="EMBL/GenBank/DDBJ databases">
        <authorList>
            <person name="Li T."/>
            <person name="Hu X."/>
            <person name="Zhang T."/>
            <person name="Song X."/>
            <person name="Zhang H."/>
            <person name="Dai N."/>
            <person name="Sheng W."/>
            <person name="Hou X."/>
            <person name="Wei L."/>
        </authorList>
    </citation>
    <scope>NUCLEOTIDE SEQUENCE</scope>
    <source>
        <strain evidence="3">KEN1</strain>
        <tissue evidence="3">Leaf</tissue>
    </source>
</reference>
<reference evidence="3" key="2">
    <citation type="journal article" date="2024" name="Plant">
        <title>Genomic evolution and insights into agronomic trait innovations of Sesamum species.</title>
        <authorList>
            <person name="Miao H."/>
            <person name="Wang L."/>
            <person name="Qu L."/>
            <person name="Liu H."/>
            <person name="Sun Y."/>
            <person name="Le M."/>
            <person name="Wang Q."/>
            <person name="Wei S."/>
            <person name="Zheng Y."/>
            <person name="Lin W."/>
            <person name="Duan Y."/>
            <person name="Cao H."/>
            <person name="Xiong S."/>
            <person name="Wang X."/>
            <person name="Wei L."/>
            <person name="Li C."/>
            <person name="Ma Q."/>
            <person name="Ju M."/>
            <person name="Zhao R."/>
            <person name="Li G."/>
            <person name="Mu C."/>
            <person name="Tian Q."/>
            <person name="Mei H."/>
            <person name="Zhang T."/>
            <person name="Gao T."/>
            <person name="Zhang H."/>
        </authorList>
    </citation>
    <scope>NUCLEOTIDE SEQUENCE</scope>
    <source>
        <strain evidence="3">KEN1</strain>
    </source>
</reference>
<proteinExistence type="predicted"/>
<dbReference type="EMBL" id="JACGWN010000012">
    <property type="protein sequence ID" value="KAL0416458.1"/>
    <property type="molecule type" value="Genomic_DNA"/>
</dbReference>
<dbReference type="Pfam" id="PF03732">
    <property type="entry name" value="Retrotrans_gag"/>
    <property type="match status" value="1"/>
</dbReference>
<feature type="domain" description="Retrotransposon gag" evidence="2">
    <location>
        <begin position="148"/>
        <end position="208"/>
    </location>
</feature>
<dbReference type="AlphaFoldDB" id="A0AAW2UH17"/>
<protein>
    <recommendedName>
        <fullName evidence="2">Retrotransposon gag domain-containing protein</fullName>
    </recommendedName>
</protein>
<evidence type="ECO:0000256" key="1">
    <source>
        <dbReference type="SAM" id="MobiDB-lite"/>
    </source>
</evidence>